<name>A0A2S2Q900_9HEMI</name>
<accession>A0A2S2Q900</accession>
<dbReference type="EMBL" id="GGMS01004991">
    <property type="protein sequence ID" value="MBY74194.1"/>
    <property type="molecule type" value="Transcribed_RNA"/>
</dbReference>
<keyword evidence="1" id="KW-0472">Membrane</keyword>
<evidence type="ECO:0000313" key="2">
    <source>
        <dbReference type="EMBL" id="MBY74194.1"/>
    </source>
</evidence>
<organism evidence="2">
    <name type="scientific">Sipha flava</name>
    <name type="common">yellow sugarcane aphid</name>
    <dbReference type="NCBI Taxonomy" id="143950"/>
    <lineage>
        <taxon>Eukaryota</taxon>
        <taxon>Metazoa</taxon>
        <taxon>Ecdysozoa</taxon>
        <taxon>Arthropoda</taxon>
        <taxon>Hexapoda</taxon>
        <taxon>Insecta</taxon>
        <taxon>Pterygota</taxon>
        <taxon>Neoptera</taxon>
        <taxon>Paraneoptera</taxon>
        <taxon>Hemiptera</taxon>
        <taxon>Sternorrhyncha</taxon>
        <taxon>Aphidomorpha</taxon>
        <taxon>Aphidoidea</taxon>
        <taxon>Aphididae</taxon>
        <taxon>Sipha</taxon>
    </lineage>
</organism>
<feature type="transmembrane region" description="Helical" evidence="1">
    <location>
        <begin position="20"/>
        <end position="38"/>
    </location>
</feature>
<sequence>MCCLVMIVKGSKNINKYDNFIFIVQLLLIIRMHTYIYSHNHFAGLFDFFTSCKYTCISIYYHYSSIFLGVISTSLGVRSSALCISSFILPINSLSRFSNGLSINMYKKNAIKNPFVISPIVIHVSRIRLKYNGVRVDAV</sequence>
<reference evidence="2" key="1">
    <citation type="submission" date="2018-04" db="EMBL/GenBank/DDBJ databases">
        <title>Transcriptome assembly of Sipha flava.</title>
        <authorList>
            <person name="Scully E.D."/>
            <person name="Geib S.M."/>
            <person name="Palmer N.A."/>
            <person name="Koch K."/>
            <person name="Bradshaw J."/>
            <person name="Heng-Moss T."/>
            <person name="Sarath G."/>
        </authorList>
    </citation>
    <scope>NUCLEOTIDE SEQUENCE</scope>
</reference>
<evidence type="ECO:0000256" key="1">
    <source>
        <dbReference type="SAM" id="Phobius"/>
    </source>
</evidence>
<proteinExistence type="predicted"/>
<keyword evidence="1" id="KW-0812">Transmembrane</keyword>
<gene>
    <name evidence="2" type="ORF">g.13347</name>
</gene>
<feature type="transmembrane region" description="Helical" evidence="1">
    <location>
        <begin position="58"/>
        <end position="77"/>
    </location>
</feature>
<dbReference type="AlphaFoldDB" id="A0A2S2Q900"/>
<protein>
    <submittedName>
        <fullName evidence="2">Uncharacterized protein</fullName>
    </submittedName>
</protein>
<keyword evidence="1" id="KW-1133">Transmembrane helix</keyword>